<dbReference type="AlphaFoldDB" id="A0A812TZP1"/>
<dbReference type="EMBL" id="CAJNDS010002648">
    <property type="protein sequence ID" value="CAE7556264.1"/>
    <property type="molecule type" value="Genomic_DNA"/>
</dbReference>
<proteinExistence type="predicted"/>
<reference evidence="1" key="1">
    <citation type="submission" date="2021-02" db="EMBL/GenBank/DDBJ databases">
        <authorList>
            <person name="Dougan E. K."/>
            <person name="Rhodes N."/>
            <person name="Thang M."/>
            <person name="Chan C."/>
        </authorList>
    </citation>
    <scope>NUCLEOTIDE SEQUENCE</scope>
</reference>
<accession>A0A812TZP1</accession>
<gene>
    <name evidence="1" type="primary">phl</name>
    <name evidence="1" type="ORF">SNAT2548_LOCUS31269</name>
</gene>
<name>A0A812TZP1_9DINO</name>
<sequence>MLELKGLLCSSPFKLGVEEGGNVVKGQRPALEEVPVSEDFGAEHREHLCAIMQACWTEDADERESAAGAASRIEALLA</sequence>
<evidence type="ECO:0000313" key="2">
    <source>
        <dbReference type="Proteomes" id="UP000604046"/>
    </source>
</evidence>
<evidence type="ECO:0000313" key="1">
    <source>
        <dbReference type="EMBL" id="CAE7556264.1"/>
    </source>
</evidence>
<organism evidence="1 2">
    <name type="scientific">Symbiodinium natans</name>
    <dbReference type="NCBI Taxonomy" id="878477"/>
    <lineage>
        <taxon>Eukaryota</taxon>
        <taxon>Sar</taxon>
        <taxon>Alveolata</taxon>
        <taxon>Dinophyceae</taxon>
        <taxon>Suessiales</taxon>
        <taxon>Symbiodiniaceae</taxon>
        <taxon>Symbiodinium</taxon>
    </lineage>
</organism>
<comment type="caution">
    <text evidence="1">The sequence shown here is derived from an EMBL/GenBank/DDBJ whole genome shotgun (WGS) entry which is preliminary data.</text>
</comment>
<protein>
    <submittedName>
        <fullName evidence="1">Phl protein</fullName>
    </submittedName>
</protein>
<dbReference type="Proteomes" id="UP000604046">
    <property type="component" value="Unassembled WGS sequence"/>
</dbReference>
<keyword evidence="2" id="KW-1185">Reference proteome</keyword>